<feature type="region of interest" description="Disordered" evidence="1">
    <location>
        <begin position="139"/>
        <end position="220"/>
    </location>
</feature>
<evidence type="ECO:0000313" key="3">
    <source>
        <dbReference type="Proteomes" id="UP000664534"/>
    </source>
</evidence>
<reference evidence="2" key="1">
    <citation type="submission" date="2021-03" db="EMBL/GenBank/DDBJ databases">
        <authorList>
            <person name="Tagirdzhanova G."/>
        </authorList>
    </citation>
    <scope>NUCLEOTIDE SEQUENCE</scope>
</reference>
<feature type="compositionally biased region" description="Polar residues" evidence="1">
    <location>
        <begin position="38"/>
        <end position="54"/>
    </location>
</feature>
<proteinExistence type="predicted"/>
<feature type="region of interest" description="Disordered" evidence="1">
    <location>
        <begin position="35"/>
        <end position="119"/>
    </location>
</feature>
<keyword evidence="3" id="KW-1185">Reference proteome</keyword>
<feature type="compositionally biased region" description="Basic residues" evidence="1">
    <location>
        <begin position="196"/>
        <end position="208"/>
    </location>
</feature>
<dbReference type="OrthoDB" id="10266345at2759"/>
<feature type="region of interest" description="Disordered" evidence="1">
    <location>
        <begin position="299"/>
        <end position="481"/>
    </location>
</feature>
<evidence type="ECO:0000256" key="1">
    <source>
        <dbReference type="SAM" id="MobiDB-lite"/>
    </source>
</evidence>
<organism evidence="2 3">
    <name type="scientific">Imshaugia aleurites</name>
    <dbReference type="NCBI Taxonomy" id="172621"/>
    <lineage>
        <taxon>Eukaryota</taxon>
        <taxon>Fungi</taxon>
        <taxon>Dikarya</taxon>
        <taxon>Ascomycota</taxon>
        <taxon>Pezizomycotina</taxon>
        <taxon>Lecanoromycetes</taxon>
        <taxon>OSLEUM clade</taxon>
        <taxon>Lecanoromycetidae</taxon>
        <taxon>Lecanorales</taxon>
        <taxon>Lecanorineae</taxon>
        <taxon>Parmeliaceae</taxon>
        <taxon>Imshaugia</taxon>
    </lineage>
</organism>
<feature type="compositionally biased region" description="Low complexity" evidence="1">
    <location>
        <begin position="174"/>
        <end position="195"/>
    </location>
</feature>
<feature type="compositionally biased region" description="Low complexity" evidence="1">
    <location>
        <begin position="396"/>
        <end position="409"/>
    </location>
</feature>
<feature type="region of interest" description="Disordered" evidence="1">
    <location>
        <begin position="510"/>
        <end position="540"/>
    </location>
</feature>
<accession>A0A8H3G856</accession>
<evidence type="ECO:0000313" key="2">
    <source>
        <dbReference type="EMBL" id="CAF9938268.1"/>
    </source>
</evidence>
<gene>
    <name evidence="2" type="ORF">IMSHALPRED_000738</name>
</gene>
<dbReference type="EMBL" id="CAJPDT010000107">
    <property type="protein sequence ID" value="CAF9938268.1"/>
    <property type="molecule type" value="Genomic_DNA"/>
</dbReference>
<feature type="compositionally biased region" description="Acidic residues" evidence="1">
    <location>
        <begin position="529"/>
        <end position="540"/>
    </location>
</feature>
<dbReference type="AlphaFoldDB" id="A0A8H3G856"/>
<name>A0A8H3G856_9LECA</name>
<comment type="caution">
    <text evidence="2">The sequence shown here is derived from an EMBL/GenBank/DDBJ whole genome shotgun (WGS) entry which is preliminary data.</text>
</comment>
<feature type="compositionally biased region" description="Acidic residues" evidence="1">
    <location>
        <begin position="346"/>
        <end position="359"/>
    </location>
</feature>
<protein>
    <submittedName>
        <fullName evidence="2">Uncharacterized protein</fullName>
    </submittedName>
</protein>
<feature type="compositionally biased region" description="Polar residues" evidence="1">
    <location>
        <begin position="456"/>
        <end position="471"/>
    </location>
</feature>
<feature type="compositionally biased region" description="Acidic residues" evidence="1">
    <location>
        <begin position="301"/>
        <end position="335"/>
    </location>
</feature>
<sequence>MASIGPNDNALHLLAEVALGIYPHLSDAEYEAARAAAQLSTSNPARVWQPQGTDSRPPARPRPSRPPARDLQGPQATDSRPPAPSTLSRPPARDLRRPQATDSGPPARNLRRPQATVSGPPASILRQLQAIDSELAAQNLPGPQATDSMPPARNLRGPQATDSRPPAQNPQGPPQATDSRPPGQGLQGPQGTNPRPRARSKPKSRSKPRTTGFNRHTGEGMFTDVCGIITPATGTPVPNISTTNAEYRCPRCRGHFTRPRSVKDHFIRCVRRYGNPTGLRWLDHPTLEGSVHYFQHMPTVQEDEGEGEGGEDEGEEDEDEREGDENEREGNEDERESNNESNQSEREDEQDEVEDEDFDGQYVVDGSITQDLGYDDATGGEYQDDDGDSRMGYQESSTDADATADDGSSVRTAEYVPPNYGWNEGSYTPGYGPDGYQTPISTNVRGISPSPPHDQGSYTPSFGHGNQTSAAQVFPHDSDQSRYTDIIRRRETARLTPRENQRMSYYHSVAHNDTDEYGNETPALYHADDVEDDDGDSAMS</sequence>
<dbReference type="Proteomes" id="UP000664534">
    <property type="component" value="Unassembled WGS sequence"/>
</dbReference>